<dbReference type="Proteomes" id="UP001597135">
    <property type="component" value="Unassembled WGS sequence"/>
</dbReference>
<protein>
    <submittedName>
        <fullName evidence="2">MOSC domain-containing protein</fullName>
    </submittedName>
</protein>
<accession>A0ABW3ZMM7</accession>
<evidence type="ECO:0000313" key="2">
    <source>
        <dbReference type="EMBL" id="MFD1344304.1"/>
    </source>
</evidence>
<sequence length="155" mass="16367">MSELREMIERVAQPGRLVWIGLRPGRRGAIRMVDAVEIGADGLAGDHGRAGKRAVTPFQDEHLAAVGSFLGRAPLDPALLRRNLVVAGINLSAFRGRCLRIGTVELCVTGVCAPCSRMEEALGPGGYAALRGHGGWCAEVRHPGRIALGDPVQAA</sequence>
<dbReference type="EMBL" id="JBHTMU010000044">
    <property type="protein sequence ID" value="MFD1344304.1"/>
    <property type="molecule type" value="Genomic_DNA"/>
</dbReference>
<dbReference type="InterPro" id="IPR011037">
    <property type="entry name" value="Pyrv_Knase-like_insert_dom_sf"/>
</dbReference>
<proteinExistence type="predicted"/>
<evidence type="ECO:0000259" key="1">
    <source>
        <dbReference type="PROSITE" id="PS51340"/>
    </source>
</evidence>
<name>A0ABW3ZMM7_9RHOB</name>
<feature type="domain" description="MOSC" evidence="1">
    <location>
        <begin position="30"/>
        <end position="155"/>
    </location>
</feature>
<dbReference type="PROSITE" id="PS51340">
    <property type="entry name" value="MOSC"/>
    <property type="match status" value="1"/>
</dbReference>
<organism evidence="2 3">
    <name type="scientific">Litorisediminicola beolgyonensis</name>
    <dbReference type="NCBI Taxonomy" id="1173614"/>
    <lineage>
        <taxon>Bacteria</taxon>
        <taxon>Pseudomonadati</taxon>
        <taxon>Pseudomonadota</taxon>
        <taxon>Alphaproteobacteria</taxon>
        <taxon>Rhodobacterales</taxon>
        <taxon>Paracoccaceae</taxon>
        <taxon>Litorisediminicola</taxon>
    </lineage>
</organism>
<reference evidence="3" key="1">
    <citation type="journal article" date="2019" name="Int. J. Syst. Evol. Microbiol.">
        <title>The Global Catalogue of Microorganisms (GCM) 10K type strain sequencing project: providing services to taxonomists for standard genome sequencing and annotation.</title>
        <authorList>
            <consortium name="The Broad Institute Genomics Platform"/>
            <consortium name="The Broad Institute Genome Sequencing Center for Infectious Disease"/>
            <person name="Wu L."/>
            <person name="Ma J."/>
        </authorList>
    </citation>
    <scope>NUCLEOTIDE SEQUENCE [LARGE SCALE GENOMIC DNA]</scope>
    <source>
        <strain evidence="3">CCUG 62953</strain>
    </source>
</reference>
<gene>
    <name evidence="2" type="ORF">ACFQ4E_17875</name>
</gene>
<dbReference type="InterPro" id="IPR052716">
    <property type="entry name" value="MOSC_domain"/>
</dbReference>
<dbReference type="PANTHER" id="PTHR36930:SF1">
    <property type="entry name" value="MOSC DOMAIN-CONTAINING PROTEIN"/>
    <property type="match status" value="1"/>
</dbReference>
<keyword evidence="3" id="KW-1185">Reference proteome</keyword>
<dbReference type="Pfam" id="PF03473">
    <property type="entry name" value="MOSC"/>
    <property type="match status" value="1"/>
</dbReference>
<dbReference type="PANTHER" id="PTHR36930">
    <property type="entry name" value="METAL-SULFUR CLUSTER BIOSYNTHESIS PROTEINS YUAD-RELATED"/>
    <property type="match status" value="1"/>
</dbReference>
<dbReference type="InterPro" id="IPR005302">
    <property type="entry name" value="MoCF_Sase_C"/>
</dbReference>
<dbReference type="Gene3D" id="2.40.33.20">
    <property type="entry name" value="PK beta-barrel domain-like"/>
    <property type="match status" value="1"/>
</dbReference>
<evidence type="ECO:0000313" key="3">
    <source>
        <dbReference type="Proteomes" id="UP001597135"/>
    </source>
</evidence>
<comment type="caution">
    <text evidence="2">The sequence shown here is derived from an EMBL/GenBank/DDBJ whole genome shotgun (WGS) entry which is preliminary data.</text>
</comment>
<dbReference type="SUPFAM" id="SSF50800">
    <property type="entry name" value="PK beta-barrel domain-like"/>
    <property type="match status" value="1"/>
</dbReference>
<dbReference type="RefSeq" id="WP_386805889.1">
    <property type="nucleotide sequence ID" value="NZ_JBHTMU010000044.1"/>
</dbReference>